<gene>
    <name evidence="2" type="ORF">ACZ11_12460</name>
</gene>
<comment type="caution">
    <text evidence="2">The sequence shown here is derived from an EMBL/GenBank/DDBJ whole genome shotgun (WGS) entry which is preliminary data.</text>
</comment>
<evidence type="ECO:0000313" key="2">
    <source>
        <dbReference type="EMBL" id="KMY32887.1"/>
    </source>
</evidence>
<dbReference type="GeneID" id="96599045"/>
<dbReference type="EMBL" id="LFXJ01000005">
    <property type="protein sequence ID" value="KMY32887.1"/>
    <property type="molecule type" value="Genomic_DNA"/>
</dbReference>
<dbReference type="Proteomes" id="UP000037326">
    <property type="component" value="Unassembled WGS sequence"/>
</dbReference>
<dbReference type="OrthoDB" id="9811121at2"/>
<dbReference type="InterPro" id="IPR036526">
    <property type="entry name" value="C-N_Hydrolase_sf"/>
</dbReference>
<organism evidence="2 3">
    <name type="scientific">Lysinibacillus xylanilyticus</name>
    <dbReference type="NCBI Taxonomy" id="582475"/>
    <lineage>
        <taxon>Bacteria</taxon>
        <taxon>Bacillati</taxon>
        <taxon>Bacillota</taxon>
        <taxon>Bacilli</taxon>
        <taxon>Bacillales</taxon>
        <taxon>Bacillaceae</taxon>
        <taxon>Lysinibacillus</taxon>
    </lineage>
</organism>
<feature type="domain" description="CN hydrolase" evidence="1">
    <location>
        <begin position="3"/>
        <end position="256"/>
    </location>
</feature>
<proteinExistence type="predicted"/>
<name>A0A0K9FF58_9BACI</name>
<evidence type="ECO:0000313" key="3">
    <source>
        <dbReference type="Proteomes" id="UP000037326"/>
    </source>
</evidence>
<accession>A0A0K9FF58</accession>
<dbReference type="Gene3D" id="3.60.110.10">
    <property type="entry name" value="Carbon-nitrogen hydrolase"/>
    <property type="match status" value="1"/>
</dbReference>
<dbReference type="InterPro" id="IPR003010">
    <property type="entry name" value="C-N_Hydrolase"/>
</dbReference>
<protein>
    <submittedName>
        <fullName evidence="2">Amidohydrolase</fullName>
    </submittedName>
</protein>
<keyword evidence="2" id="KW-0378">Hydrolase</keyword>
<dbReference type="AlphaFoldDB" id="A0A0K9FF58"/>
<dbReference type="Pfam" id="PF00795">
    <property type="entry name" value="CN_hydrolase"/>
    <property type="match status" value="1"/>
</dbReference>
<dbReference type="PANTHER" id="PTHR23088">
    <property type="entry name" value="NITRILASE-RELATED"/>
    <property type="match status" value="1"/>
</dbReference>
<reference evidence="3" key="1">
    <citation type="submission" date="2015-07" db="EMBL/GenBank/DDBJ databases">
        <authorList>
            <consortium name="Consortium for Microbial Forensics and Genomics (microFORGE)"/>
            <person name="Knight B.M."/>
            <person name="Roberts D.P."/>
            <person name="Lin D."/>
            <person name="Hari K."/>
            <person name="Fletcher J."/>
            <person name="Melcher U."/>
            <person name="Blagden T."/>
            <person name="Winegar R.A."/>
        </authorList>
    </citation>
    <scope>NUCLEOTIDE SEQUENCE [LARGE SCALE GENOMIC DNA]</scope>
    <source>
        <strain evidence="3">DSM 23493</strain>
    </source>
</reference>
<dbReference type="PATRIC" id="fig|582475.4.peg.2124"/>
<dbReference type="GO" id="GO:0016787">
    <property type="term" value="F:hydrolase activity"/>
    <property type="evidence" value="ECO:0007669"/>
    <property type="project" value="UniProtKB-KW"/>
</dbReference>
<dbReference type="PANTHER" id="PTHR23088:SF50">
    <property type="entry name" value="HYDROLASE YHCX"/>
    <property type="match status" value="1"/>
</dbReference>
<evidence type="ECO:0000259" key="1">
    <source>
        <dbReference type="PROSITE" id="PS50263"/>
    </source>
</evidence>
<dbReference type="RefSeq" id="WP_049666510.1">
    <property type="nucleotide sequence ID" value="NZ_JBIVOC010000008.1"/>
</dbReference>
<dbReference type="PROSITE" id="PS50263">
    <property type="entry name" value="CN_HYDROLASE"/>
    <property type="match status" value="1"/>
</dbReference>
<sequence length="283" mass="32241">MTIKISSCQFELQKVDNFSTFKDRILHAFNDVPLTSDYVLLPELFTMSLLTTYNNYNQFTEKDNEKLGFFLDDYLEFFNNLSQKRKQIIIAGSTIEPANKGNYNTTYIFDGNGNVFKHRKTHIFPAESAWNTIEGDELEVFKIGPVTFGIAICYEIEIPEIAHIYSQRGADIIFCPSYTFSEYGFWRVRHCAHARSVENQLYVVHCPTIGEIQGPILNGFGTTAIIGPADLPWTENGVIAETTSKSSSVVTAELSLEDLYENRKNGAATTYKDRIRRKDIYTL</sequence>
<dbReference type="SUPFAM" id="SSF56317">
    <property type="entry name" value="Carbon-nitrogen hydrolase"/>
    <property type="match status" value="1"/>
</dbReference>